<accession>A0A937D8A5</accession>
<dbReference type="NCBIfam" id="TIGR02241">
    <property type="entry name" value="conserved hypothetical phage tail region protein"/>
    <property type="match status" value="1"/>
</dbReference>
<dbReference type="GO" id="GO:0005198">
    <property type="term" value="F:structural molecule activity"/>
    <property type="evidence" value="ECO:0007669"/>
    <property type="project" value="InterPro"/>
</dbReference>
<gene>
    <name evidence="1" type="ORF">JJQ60_10130</name>
</gene>
<reference evidence="1" key="1">
    <citation type="submission" date="2021-01" db="EMBL/GenBank/DDBJ databases">
        <authorList>
            <person name="Zhong Y.L."/>
        </authorList>
    </citation>
    <scope>NUCLEOTIDE SEQUENCE</scope>
    <source>
        <strain evidence="1">KCTC 23302</strain>
    </source>
</reference>
<sequence>MATDKHTIIQQYPLPVYNYQVIIDGIEEGMYFSEISGLEMDYEHVLYRHGFSWLMGDHLIRAQRKPINVSLKRGVVKNRRFLYDWLRTEDKKNINIALCDETNTPIVTWEVYRALPIKMNAPSFNASTNDIAIESLDLIAHDIKLTHHE</sequence>
<dbReference type="Pfam" id="PF06841">
    <property type="entry name" value="Phage_T4_gp19"/>
    <property type="match status" value="1"/>
</dbReference>
<dbReference type="InterPro" id="IPR010667">
    <property type="entry name" value="Phage_T4_Gp19"/>
</dbReference>
<proteinExistence type="predicted"/>
<comment type="caution">
    <text evidence="1">The sequence shown here is derived from an EMBL/GenBank/DDBJ whole genome shotgun (WGS) entry which is preliminary data.</text>
</comment>
<dbReference type="PANTHER" id="PTHR38009:SF1">
    <property type="entry name" value="CONSERVED HYPOTHETICAL PHAGE TAIL PROTEIN"/>
    <property type="match status" value="1"/>
</dbReference>
<dbReference type="EMBL" id="JAERQJ010000003">
    <property type="protein sequence ID" value="MBL0683875.1"/>
    <property type="molecule type" value="Genomic_DNA"/>
</dbReference>
<evidence type="ECO:0000313" key="1">
    <source>
        <dbReference type="EMBL" id="MBL0683875.1"/>
    </source>
</evidence>
<dbReference type="AlphaFoldDB" id="A0A937D8A5"/>
<dbReference type="PANTHER" id="PTHR38009">
    <property type="entry name" value="CONSERVED HYPOTHETICAL PHAGE TAIL PROTEIN"/>
    <property type="match status" value="1"/>
</dbReference>
<dbReference type="Proteomes" id="UP000651057">
    <property type="component" value="Unassembled WGS sequence"/>
</dbReference>
<dbReference type="InterPro" id="IPR011747">
    <property type="entry name" value="CHP02241"/>
</dbReference>
<protein>
    <submittedName>
        <fullName evidence="1">Phage tail protein</fullName>
    </submittedName>
</protein>
<keyword evidence="2" id="KW-1185">Reference proteome</keyword>
<evidence type="ECO:0000313" key="2">
    <source>
        <dbReference type="Proteomes" id="UP000651057"/>
    </source>
</evidence>
<organism evidence="1 2">
    <name type="scientific">Aquimarina mytili</name>
    <dbReference type="NCBI Taxonomy" id="874423"/>
    <lineage>
        <taxon>Bacteria</taxon>
        <taxon>Pseudomonadati</taxon>
        <taxon>Bacteroidota</taxon>
        <taxon>Flavobacteriia</taxon>
        <taxon>Flavobacteriales</taxon>
        <taxon>Flavobacteriaceae</taxon>
        <taxon>Aquimarina</taxon>
    </lineage>
</organism>
<dbReference type="RefSeq" id="WP_201919277.1">
    <property type="nucleotide sequence ID" value="NZ_BAABAX010000005.1"/>
</dbReference>
<name>A0A937D8A5_9FLAO</name>